<organism evidence="4 5">
    <name type="scientific">Saccharicrinis fermentans DSM 9555 = JCM 21142</name>
    <dbReference type="NCBI Taxonomy" id="869213"/>
    <lineage>
        <taxon>Bacteria</taxon>
        <taxon>Pseudomonadati</taxon>
        <taxon>Bacteroidota</taxon>
        <taxon>Bacteroidia</taxon>
        <taxon>Marinilabiliales</taxon>
        <taxon>Marinilabiliaceae</taxon>
        <taxon>Saccharicrinis</taxon>
    </lineage>
</organism>
<evidence type="ECO:0000256" key="2">
    <source>
        <dbReference type="SAM" id="SignalP"/>
    </source>
</evidence>
<dbReference type="Gene3D" id="2.60.40.10">
    <property type="entry name" value="Immunoglobulins"/>
    <property type="match status" value="2"/>
</dbReference>
<keyword evidence="2" id="KW-0732">Signal</keyword>
<comment type="caution">
    <text evidence="4">The sequence shown here is derived from an EMBL/GenBank/DDBJ whole genome shotgun (WGS) entry which is preliminary data.</text>
</comment>
<dbReference type="InterPro" id="IPR013783">
    <property type="entry name" value="Ig-like_fold"/>
</dbReference>
<dbReference type="AlphaFoldDB" id="W7XW72"/>
<evidence type="ECO:0000313" key="5">
    <source>
        <dbReference type="Proteomes" id="UP000019402"/>
    </source>
</evidence>
<evidence type="ECO:0000313" key="4">
    <source>
        <dbReference type="EMBL" id="GAF02530.1"/>
    </source>
</evidence>
<dbReference type="Gene3D" id="3.20.20.80">
    <property type="entry name" value="Glycosidases"/>
    <property type="match status" value="1"/>
</dbReference>
<dbReference type="OrthoDB" id="9761875at2"/>
<dbReference type="InterPro" id="IPR017853">
    <property type="entry name" value="GH"/>
</dbReference>
<feature type="domain" description="Glycosyl hydrolase family 13 catalytic" evidence="3">
    <location>
        <begin position="381"/>
        <end position="749"/>
    </location>
</feature>
<dbReference type="eggNOG" id="COG1523">
    <property type="taxonomic scope" value="Bacteria"/>
</dbReference>
<feature type="chain" id="PRO_5004903835" evidence="2">
    <location>
        <begin position="20"/>
        <end position="928"/>
    </location>
</feature>
<evidence type="ECO:0000259" key="3">
    <source>
        <dbReference type="SMART" id="SM00642"/>
    </source>
</evidence>
<keyword evidence="4" id="KW-0378">Hydrolase</keyword>
<dbReference type="SUPFAM" id="SSF51445">
    <property type="entry name" value="(Trans)glycosidases"/>
    <property type="match status" value="1"/>
</dbReference>
<dbReference type="InterPro" id="IPR026444">
    <property type="entry name" value="Secre_tail"/>
</dbReference>
<sequence length="928" mass="105437">MKNWFMFLLMAWSTLFVRAQVVTSDPTIPLESDEVTITFYADEGSGGLEDYTGEVYAHTGVITDKSSSGSDWKYASTWGDNDEKYKLTRITTNTYTLSISPSIREYYGVPEGEVIEQMAFVFRSADNLKEGKDTGNKDIFVDVSEEVLSVSVSSPVNNSVFEQGADVEIKVDALLSDHLELFVNEVSVLSTTSQSITYTISNVTLDKYEVKAVATKDGEMVDTDVKFFVRGDVVNESMPSGLRRGVNVIDDHTVTVLLFAPDKAFVYLMGDFNNWEPSNDALMKKDGDYFWLTVNGLNSDAEYAYQFWFENGLKVADPYTNKVLDPWNDQYILDRVYPELKDYPEGKTEEIVSVFTTADQSYEWQIDDFDVPDPSRLVIYELLIRDFTDNGDIKTVTDSIQYLKRLGVTAIELMPFNEFEGNDSWGYNPSFYFAPDKAYGTANDYKEFVDVCHQNGIAVLMDMVLNHSFGQSPFARMYLEDGKPADNNPWYNREHNMLEPAAQWGYDFNHESVHTQQLVDSINAFWLEEYKIDGFRFDFTKGFTNTEYPVGDWASAYDESRITILKRMADAIWGVKEDAIVSFEHLSDNSEEKELAEYGILLWGNHNYSFNEATMGFNENDKSDFSWASYLERGWTKPHIVNYMESHDEERIMYKNNTYGASSVTYDVTNLATGLERTKAAAVFLLAIPGPKMIWQFGELGYDYSINSCSDGSISDDCRTAKKPVKWDYLEVDQRKSLFDIYREMIQLKKDEPVFATENFNMEVGASTKLIELNLSGSDIRLVGNFDLTEKTVLPKFSTTGYWYNHFDGDSINVSNTGMTYTLEPGEFALFTQKKLNGFVPHVGIGDPTYFNNAWIAPNPVSDDLKIFSGDNPLKRVKITSISGQVLYDKLVVGNEESVHLSSYSNGIYLVHLIGDDNGYKVFKVVKK</sequence>
<dbReference type="Proteomes" id="UP000019402">
    <property type="component" value="Unassembled WGS sequence"/>
</dbReference>
<dbReference type="CDD" id="cd11350">
    <property type="entry name" value="AmyAc_4"/>
    <property type="match status" value="1"/>
</dbReference>
<keyword evidence="5" id="KW-1185">Reference proteome</keyword>
<dbReference type="InterPro" id="IPR004193">
    <property type="entry name" value="Glyco_hydro_13_N"/>
</dbReference>
<dbReference type="RefSeq" id="WP_044212346.1">
    <property type="nucleotide sequence ID" value="NZ_BAMD01000010.1"/>
</dbReference>
<dbReference type="SUPFAM" id="SSF81296">
    <property type="entry name" value="E set domains"/>
    <property type="match status" value="1"/>
</dbReference>
<dbReference type="EMBL" id="BAMD01000010">
    <property type="protein sequence ID" value="GAF02530.1"/>
    <property type="molecule type" value="Genomic_DNA"/>
</dbReference>
<dbReference type="GO" id="GO:0004553">
    <property type="term" value="F:hydrolase activity, hydrolyzing O-glycosyl compounds"/>
    <property type="evidence" value="ECO:0007669"/>
    <property type="project" value="InterPro"/>
</dbReference>
<dbReference type="GO" id="GO:0005975">
    <property type="term" value="P:carbohydrate metabolic process"/>
    <property type="evidence" value="ECO:0007669"/>
    <property type="project" value="InterPro"/>
</dbReference>
<name>W7XW72_9BACT</name>
<dbReference type="Pfam" id="PF02922">
    <property type="entry name" value="CBM_48"/>
    <property type="match status" value="1"/>
</dbReference>
<protein>
    <submittedName>
        <fullName evidence="4">Malto-oligosyltrehalose trehalohydrolase</fullName>
    </submittedName>
</protein>
<accession>W7XW72</accession>
<comment type="similarity">
    <text evidence="1">Belongs to the glycosyl hydrolase 13 family.</text>
</comment>
<dbReference type="Pfam" id="PF18962">
    <property type="entry name" value="Por_Secre_tail"/>
    <property type="match status" value="1"/>
</dbReference>
<proteinExistence type="inferred from homology"/>
<dbReference type="PANTHER" id="PTHR43002">
    <property type="entry name" value="GLYCOGEN DEBRANCHING ENZYME"/>
    <property type="match status" value="1"/>
</dbReference>
<dbReference type="InterPro" id="IPR014756">
    <property type="entry name" value="Ig_E-set"/>
</dbReference>
<dbReference type="SMART" id="SM00642">
    <property type="entry name" value="Aamy"/>
    <property type="match status" value="1"/>
</dbReference>
<dbReference type="NCBIfam" id="TIGR04183">
    <property type="entry name" value="Por_Secre_tail"/>
    <property type="match status" value="1"/>
</dbReference>
<evidence type="ECO:0000256" key="1">
    <source>
        <dbReference type="ARBA" id="ARBA00008061"/>
    </source>
</evidence>
<reference evidence="4 5" key="1">
    <citation type="journal article" date="2014" name="Genome Announc.">
        <title>Draft Genome Sequence of Cytophaga fermentans JCM 21142T, a Facultative Anaerobe Isolated from Marine Mud.</title>
        <authorList>
            <person name="Starns D."/>
            <person name="Oshima K."/>
            <person name="Suda W."/>
            <person name="Iino T."/>
            <person name="Yuki M."/>
            <person name="Inoue J."/>
            <person name="Kitamura K."/>
            <person name="Iida T."/>
            <person name="Darby A."/>
            <person name="Hattori M."/>
            <person name="Ohkuma M."/>
        </authorList>
    </citation>
    <scope>NUCLEOTIDE SEQUENCE [LARGE SCALE GENOMIC DNA]</scope>
    <source>
        <strain evidence="4 5">JCM 21142</strain>
    </source>
</reference>
<feature type="signal peptide" evidence="2">
    <location>
        <begin position="1"/>
        <end position="19"/>
    </location>
</feature>
<dbReference type="Pfam" id="PF00128">
    <property type="entry name" value="Alpha-amylase"/>
    <property type="match status" value="1"/>
</dbReference>
<dbReference type="InterPro" id="IPR006047">
    <property type="entry name" value="GH13_cat_dom"/>
</dbReference>
<dbReference type="STRING" id="869213.GCA_000517085_02785"/>
<gene>
    <name evidence="4" type="ORF">JCM21142_31168</name>
</gene>